<reference evidence="1 2" key="1">
    <citation type="submission" date="2019-05" db="EMBL/GenBank/DDBJ databases">
        <title>Another draft genome of Portunus trituberculatus and its Hox gene families provides insights of decapod evolution.</title>
        <authorList>
            <person name="Jeong J.-H."/>
            <person name="Song I."/>
            <person name="Kim S."/>
            <person name="Choi T."/>
            <person name="Kim D."/>
            <person name="Ryu S."/>
            <person name="Kim W."/>
        </authorList>
    </citation>
    <scope>NUCLEOTIDE SEQUENCE [LARGE SCALE GENOMIC DNA]</scope>
    <source>
        <tissue evidence="1">Muscle</tissue>
    </source>
</reference>
<name>A0A5B7JH16_PORTR</name>
<gene>
    <name evidence="1" type="ORF">E2C01_092673</name>
</gene>
<evidence type="ECO:0000313" key="1">
    <source>
        <dbReference type="EMBL" id="MPC97361.1"/>
    </source>
</evidence>
<organism evidence="1 2">
    <name type="scientific">Portunus trituberculatus</name>
    <name type="common">Swimming crab</name>
    <name type="synonym">Neptunus trituberculatus</name>
    <dbReference type="NCBI Taxonomy" id="210409"/>
    <lineage>
        <taxon>Eukaryota</taxon>
        <taxon>Metazoa</taxon>
        <taxon>Ecdysozoa</taxon>
        <taxon>Arthropoda</taxon>
        <taxon>Crustacea</taxon>
        <taxon>Multicrustacea</taxon>
        <taxon>Malacostraca</taxon>
        <taxon>Eumalacostraca</taxon>
        <taxon>Eucarida</taxon>
        <taxon>Decapoda</taxon>
        <taxon>Pleocyemata</taxon>
        <taxon>Brachyura</taxon>
        <taxon>Eubrachyura</taxon>
        <taxon>Portunoidea</taxon>
        <taxon>Portunidae</taxon>
        <taxon>Portuninae</taxon>
        <taxon>Portunus</taxon>
    </lineage>
</organism>
<keyword evidence="2" id="KW-1185">Reference proteome</keyword>
<protein>
    <submittedName>
        <fullName evidence="1">Uncharacterized protein</fullName>
    </submittedName>
</protein>
<comment type="caution">
    <text evidence="1">The sequence shown here is derived from an EMBL/GenBank/DDBJ whole genome shotgun (WGS) entry which is preliminary data.</text>
</comment>
<sequence length="61" mass="6620">MAPHPGPTSLLCLCQPPSHQHFRPCLAQLPQPSLGRLTLPSLPHGHLSLCHAGLPLTMLLW</sequence>
<evidence type="ECO:0000313" key="2">
    <source>
        <dbReference type="Proteomes" id="UP000324222"/>
    </source>
</evidence>
<dbReference type="AlphaFoldDB" id="A0A5B7JH16"/>
<accession>A0A5B7JH16</accession>
<dbReference type="Proteomes" id="UP000324222">
    <property type="component" value="Unassembled WGS sequence"/>
</dbReference>
<dbReference type="EMBL" id="VSRR010109602">
    <property type="protein sequence ID" value="MPC97361.1"/>
    <property type="molecule type" value="Genomic_DNA"/>
</dbReference>
<proteinExistence type="predicted"/>